<dbReference type="RefSeq" id="WP_338291626.1">
    <property type="nucleotide sequence ID" value="NZ_AP027272.1"/>
</dbReference>
<protein>
    <submittedName>
        <fullName evidence="1">Uncharacterized protein</fullName>
    </submittedName>
</protein>
<accession>A0AA48KNK9</accession>
<organism evidence="1 2">
    <name type="scientific">Planctobacterium marinum</name>
    <dbReference type="NCBI Taxonomy" id="1631968"/>
    <lineage>
        <taxon>Bacteria</taxon>
        <taxon>Pseudomonadati</taxon>
        <taxon>Pseudomonadota</taxon>
        <taxon>Gammaproteobacteria</taxon>
        <taxon>Alteromonadales</taxon>
        <taxon>Alteromonadaceae</taxon>
        <taxon>Planctobacterium</taxon>
    </lineage>
</organism>
<sequence length="267" mass="30946">MTKQELIEERLEQIRATIAAQNHTLAMLLPHCDGALHAMRMDDCDIGFMLLVEAGCKELFLRDIAWLAEIQHIAFEFRRSPGHFRFLFSDGIFCDLTVMEKHELESGIIPSEEIAWQRTTMHSEIFDVAVPQSSRFDLDDIVEYDDPDWLLGELLTNLLIGLRRFNNGEKLSAFYLIQHHALSRLLSLVNQWEPKQSNNNGSSMPYQQSVERNYPQLSHLLREFALGYESTPRSAMAILKYVEQHTSINYFIKDQILNQIQSHSNLH</sequence>
<evidence type="ECO:0000313" key="1">
    <source>
        <dbReference type="EMBL" id="BDX05641.1"/>
    </source>
</evidence>
<dbReference type="Gene3D" id="3.30.460.10">
    <property type="entry name" value="Beta Polymerase, domain 2"/>
    <property type="match status" value="1"/>
</dbReference>
<dbReference type="InterPro" id="IPR043519">
    <property type="entry name" value="NT_sf"/>
</dbReference>
<dbReference type="KEGG" id="pmaw:MACH26_11620"/>
<evidence type="ECO:0000313" key="2">
    <source>
        <dbReference type="Proteomes" id="UP001333710"/>
    </source>
</evidence>
<reference evidence="1" key="1">
    <citation type="submission" date="2023-01" db="EMBL/GenBank/DDBJ databases">
        <title>Complete genome sequence of Planctobacterium marinum strain Dej080120_11.</title>
        <authorList>
            <person name="Ueki S."/>
            <person name="Maruyama F."/>
        </authorList>
    </citation>
    <scope>NUCLEOTIDE SEQUENCE</scope>
    <source>
        <strain evidence="1">Dej080120_11</strain>
    </source>
</reference>
<keyword evidence="2" id="KW-1185">Reference proteome</keyword>
<name>A0AA48KNK9_9ALTE</name>
<dbReference type="EMBL" id="AP027272">
    <property type="protein sequence ID" value="BDX05641.1"/>
    <property type="molecule type" value="Genomic_DNA"/>
</dbReference>
<proteinExistence type="predicted"/>
<dbReference type="Proteomes" id="UP001333710">
    <property type="component" value="Chromosome"/>
</dbReference>
<gene>
    <name evidence="1" type="ORF">MACH26_11620</name>
</gene>
<dbReference type="AlphaFoldDB" id="A0AA48KNK9"/>